<comment type="subcellular location">
    <subcellularLocation>
        <location evidence="1 7">Endoplasmic reticulum membrane</location>
        <topology evidence="1 7">Multi-pass membrane protein</topology>
    </subcellularLocation>
</comment>
<sequence>MALTKLMQWALAFAAFTGLWATLVANAAQPENYLHNHELLVLALPVILIGLFGLYAVFIILYRVFTFNDCEEAAAELNKQIKEARKDLKSKGFSFSED</sequence>
<keyword evidence="6 7" id="KW-0472">Membrane</keyword>
<evidence type="ECO:0000256" key="1">
    <source>
        <dbReference type="ARBA" id="ARBA00004477"/>
    </source>
</evidence>
<dbReference type="PANTHER" id="PTHR16433">
    <property type="entry name" value="DOLICHOL-PHOSPHATE MANNOSYLTRANSFERASE SUBUNIT 3"/>
    <property type="match status" value="1"/>
</dbReference>
<dbReference type="Pfam" id="PF08285">
    <property type="entry name" value="DPM3"/>
    <property type="match status" value="1"/>
</dbReference>
<keyword evidence="4 7" id="KW-0256">Endoplasmic reticulum</keyword>
<keyword evidence="9" id="KW-1185">Reference proteome</keyword>
<dbReference type="FunCoup" id="A0A6P9ACI0">
    <property type="interactions" value="315"/>
</dbReference>
<feature type="transmembrane region" description="Helical" evidence="7">
    <location>
        <begin position="43"/>
        <end position="62"/>
    </location>
</feature>
<comment type="similarity">
    <text evidence="2 7">Belongs to the DPM3 family.</text>
</comment>
<dbReference type="CTD" id="54344"/>
<dbReference type="UniPathway" id="UPA00378"/>
<keyword evidence="10" id="KW-0328">Glycosyltransferase</keyword>
<keyword evidence="10" id="KW-0808">Transferase</keyword>
<dbReference type="GO" id="GO:0006506">
    <property type="term" value="P:GPI anchor biosynthetic process"/>
    <property type="evidence" value="ECO:0007669"/>
    <property type="project" value="TreeGrafter"/>
</dbReference>
<gene>
    <name evidence="10" type="primary">LOC117653943</name>
</gene>
<keyword evidence="3 7" id="KW-0812">Transmembrane</keyword>
<dbReference type="GeneID" id="117653943"/>
<accession>A0A6P9ACI0</accession>
<dbReference type="Proteomes" id="UP000515158">
    <property type="component" value="Unplaced"/>
</dbReference>
<evidence type="ECO:0000256" key="3">
    <source>
        <dbReference type="ARBA" id="ARBA00022692"/>
    </source>
</evidence>
<evidence type="ECO:0000313" key="9">
    <source>
        <dbReference type="Proteomes" id="UP000515158"/>
    </source>
</evidence>
<dbReference type="InParanoid" id="A0A6P9ACI0"/>
<dbReference type="InterPro" id="IPR013174">
    <property type="entry name" value="DPM3"/>
</dbReference>
<feature type="chain" id="PRO_5027560144" description="Dolichol-phosphate mannosyltransferase subunit 3" evidence="8">
    <location>
        <begin position="22"/>
        <end position="98"/>
    </location>
</feature>
<dbReference type="RefSeq" id="XP_034255888.1">
    <property type="nucleotide sequence ID" value="XM_034399997.1"/>
</dbReference>
<evidence type="ECO:0000256" key="6">
    <source>
        <dbReference type="ARBA" id="ARBA00023136"/>
    </source>
</evidence>
<dbReference type="OrthoDB" id="2014333at2759"/>
<proteinExistence type="inferred from homology"/>
<dbReference type="AlphaFoldDB" id="A0A6P9ACI0"/>
<dbReference type="GO" id="GO:0016757">
    <property type="term" value="F:glycosyltransferase activity"/>
    <property type="evidence" value="ECO:0007669"/>
    <property type="project" value="UniProtKB-KW"/>
</dbReference>
<protein>
    <recommendedName>
        <fullName evidence="7">Dolichol-phosphate mannosyltransferase subunit 3</fullName>
    </recommendedName>
</protein>
<comment type="caution">
    <text evidence="7">Lacks conserved residue(s) required for the propagation of feature annotation.</text>
</comment>
<organism evidence="10">
    <name type="scientific">Thrips palmi</name>
    <name type="common">Melon thrips</name>
    <dbReference type="NCBI Taxonomy" id="161013"/>
    <lineage>
        <taxon>Eukaryota</taxon>
        <taxon>Metazoa</taxon>
        <taxon>Ecdysozoa</taxon>
        <taxon>Arthropoda</taxon>
        <taxon>Hexapoda</taxon>
        <taxon>Insecta</taxon>
        <taxon>Pterygota</taxon>
        <taxon>Neoptera</taxon>
        <taxon>Paraneoptera</taxon>
        <taxon>Thysanoptera</taxon>
        <taxon>Terebrantia</taxon>
        <taxon>Thripoidea</taxon>
        <taxon>Thripidae</taxon>
        <taxon>Thrips</taxon>
    </lineage>
</organism>
<comment type="function">
    <text evidence="7">Stabilizer subunit of the dolichol-phosphate mannose (DPM) synthase complex; tethers catalytic subunit to the ER.</text>
</comment>
<feature type="signal peptide" evidence="8">
    <location>
        <begin position="1"/>
        <end position="21"/>
    </location>
</feature>
<name>A0A6P9ACI0_THRPL</name>
<reference evidence="10" key="1">
    <citation type="submission" date="2025-08" db="UniProtKB">
        <authorList>
            <consortium name="RefSeq"/>
        </authorList>
    </citation>
    <scope>IDENTIFICATION</scope>
    <source>
        <tissue evidence="10">Total insect</tissue>
    </source>
</reference>
<evidence type="ECO:0000256" key="2">
    <source>
        <dbReference type="ARBA" id="ARBA00010430"/>
    </source>
</evidence>
<evidence type="ECO:0000256" key="5">
    <source>
        <dbReference type="ARBA" id="ARBA00022989"/>
    </source>
</evidence>
<dbReference type="KEGG" id="tpal:117653943"/>
<evidence type="ECO:0000256" key="8">
    <source>
        <dbReference type="SAM" id="SignalP"/>
    </source>
</evidence>
<comment type="subunit">
    <text evidence="7">Component of the dolichol-phosphate mannose (DPM) synthase complex.</text>
</comment>
<evidence type="ECO:0000313" key="10">
    <source>
        <dbReference type="RefSeq" id="XP_034255888.1"/>
    </source>
</evidence>
<evidence type="ECO:0000256" key="7">
    <source>
        <dbReference type="RuleBase" id="RU365085"/>
    </source>
</evidence>
<evidence type="ECO:0000256" key="4">
    <source>
        <dbReference type="ARBA" id="ARBA00022824"/>
    </source>
</evidence>
<comment type="pathway">
    <text evidence="7">Protein modification; protein glycosylation.</text>
</comment>
<dbReference type="GO" id="GO:0033185">
    <property type="term" value="C:dolichol-phosphate-mannose synthase complex"/>
    <property type="evidence" value="ECO:0007669"/>
    <property type="project" value="TreeGrafter"/>
</dbReference>
<keyword evidence="5 7" id="KW-1133">Transmembrane helix</keyword>
<dbReference type="PANTHER" id="PTHR16433:SF0">
    <property type="entry name" value="DOLICHOL-PHOSPHATE MANNOSYLTRANSFERASE SUBUNIT 3"/>
    <property type="match status" value="1"/>
</dbReference>
<dbReference type="GO" id="GO:0005789">
    <property type="term" value="C:endoplasmic reticulum membrane"/>
    <property type="evidence" value="ECO:0007669"/>
    <property type="project" value="UniProtKB-SubCell"/>
</dbReference>
<keyword evidence="8" id="KW-0732">Signal</keyword>